<dbReference type="SUPFAM" id="SSF55729">
    <property type="entry name" value="Acyl-CoA N-acyltransferases (Nat)"/>
    <property type="match status" value="1"/>
</dbReference>
<keyword evidence="5" id="KW-1185">Reference proteome</keyword>
<dbReference type="Pfam" id="PF00583">
    <property type="entry name" value="Acetyltransf_1"/>
    <property type="match status" value="1"/>
</dbReference>
<reference evidence="4 5" key="1">
    <citation type="submission" date="2019-12" db="EMBL/GenBank/DDBJ databases">
        <title>Auraticoccus cholistani sp. nov., an actinomycete isolated from soil of Cholistan desert.</title>
        <authorList>
            <person name="Cheema M.T."/>
        </authorList>
    </citation>
    <scope>NUCLEOTIDE SEQUENCE [LARGE SCALE GENOMIC DNA]</scope>
    <source>
        <strain evidence="4 5">F435</strain>
    </source>
</reference>
<evidence type="ECO:0000256" key="2">
    <source>
        <dbReference type="ARBA" id="ARBA00023315"/>
    </source>
</evidence>
<proteinExistence type="predicted"/>
<gene>
    <name evidence="4" type="ORF">GC722_14005</name>
</gene>
<dbReference type="RefSeq" id="WP_331714852.1">
    <property type="nucleotide sequence ID" value="NZ_WPCU01000010.1"/>
</dbReference>
<dbReference type="GO" id="GO:0016747">
    <property type="term" value="F:acyltransferase activity, transferring groups other than amino-acyl groups"/>
    <property type="evidence" value="ECO:0007669"/>
    <property type="project" value="InterPro"/>
</dbReference>
<dbReference type="PROSITE" id="PS51186">
    <property type="entry name" value="GNAT"/>
    <property type="match status" value="1"/>
</dbReference>
<accession>A0A6A9UWL5</accession>
<feature type="domain" description="N-acetyltransferase" evidence="3">
    <location>
        <begin position="7"/>
        <end position="174"/>
    </location>
</feature>
<evidence type="ECO:0000256" key="1">
    <source>
        <dbReference type="ARBA" id="ARBA00022679"/>
    </source>
</evidence>
<dbReference type="InterPro" id="IPR000182">
    <property type="entry name" value="GNAT_dom"/>
</dbReference>
<dbReference type="AlphaFoldDB" id="A0A6A9UWL5"/>
<dbReference type="Proteomes" id="UP000435304">
    <property type="component" value="Unassembled WGS sequence"/>
</dbReference>
<protein>
    <submittedName>
        <fullName evidence="4">GNAT family N-acetyltransferase</fullName>
    </submittedName>
</protein>
<dbReference type="Gene3D" id="3.40.630.30">
    <property type="match status" value="1"/>
</dbReference>
<name>A0A6A9UWL5_9ACTN</name>
<dbReference type="EMBL" id="WPCU01000010">
    <property type="protein sequence ID" value="MVA77131.1"/>
    <property type="molecule type" value="Genomic_DNA"/>
</dbReference>
<keyword evidence="1 4" id="KW-0808">Transferase</keyword>
<evidence type="ECO:0000259" key="3">
    <source>
        <dbReference type="PROSITE" id="PS51186"/>
    </source>
</evidence>
<dbReference type="PANTHER" id="PTHR43877">
    <property type="entry name" value="AMINOALKYLPHOSPHONATE N-ACETYLTRANSFERASE-RELATED-RELATED"/>
    <property type="match status" value="1"/>
</dbReference>
<evidence type="ECO:0000313" key="4">
    <source>
        <dbReference type="EMBL" id="MVA77131.1"/>
    </source>
</evidence>
<dbReference type="InterPro" id="IPR050832">
    <property type="entry name" value="Bact_Acetyltransf"/>
</dbReference>
<organism evidence="4 5">
    <name type="scientific">Auraticoccus cholistanensis</name>
    <dbReference type="NCBI Taxonomy" id="2656650"/>
    <lineage>
        <taxon>Bacteria</taxon>
        <taxon>Bacillati</taxon>
        <taxon>Actinomycetota</taxon>
        <taxon>Actinomycetes</taxon>
        <taxon>Propionibacteriales</taxon>
        <taxon>Propionibacteriaceae</taxon>
        <taxon>Auraticoccus</taxon>
    </lineage>
</organism>
<keyword evidence="2" id="KW-0012">Acyltransferase</keyword>
<dbReference type="InterPro" id="IPR016181">
    <property type="entry name" value="Acyl_CoA_acyltransferase"/>
</dbReference>
<comment type="caution">
    <text evidence="4">The sequence shown here is derived from an EMBL/GenBank/DDBJ whole genome shotgun (WGS) entry which is preliminary data.</text>
</comment>
<dbReference type="CDD" id="cd04301">
    <property type="entry name" value="NAT_SF"/>
    <property type="match status" value="1"/>
</dbReference>
<evidence type="ECO:0000313" key="5">
    <source>
        <dbReference type="Proteomes" id="UP000435304"/>
    </source>
</evidence>
<sequence length="189" mass="19862">MTSRTADSVRLALPAEAAQLAALQRRAWAARGEVGAAALAGIDLAAMVAGWEDAIARPPLARCRVLVAVDGSGGVVGFATTLPSTDSDAEQGSDGEVGEFVVDPVSVGRGHGSRLLHACVDTLRADGFSRARCWLASDDDALRRFLVEAGWAPDGAHRELGAEDGTVRLRQVRLHTDITPSPDPQEESR</sequence>